<reference evidence="3" key="1">
    <citation type="submission" date="2024-02" db="UniProtKB">
        <authorList>
            <consortium name="WormBaseParasite"/>
        </authorList>
    </citation>
    <scope>IDENTIFICATION</scope>
</reference>
<name>A0AAF3EJB2_9BILA</name>
<keyword evidence="1" id="KW-1133">Transmembrane helix</keyword>
<keyword evidence="2" id="KW-1185">Reference proteome</keyword>
<evidence type="ECO:0000313" key="3">
    <source>
        <dbReference type="WBParaSite" id="MBELARI_LOCUS13869.1"/>
    </source>
</evidence>
<dbReference type="Proteomes" id="UP000887575">
    <property type="component" value="Unassembled WGS sequence"/>
</dbReference>
<proteinExistence type="predicted"/>
<evidence type="ECO:0000313" key="2">
    <source>
        <dbReference type="Proteomes" id="UP000887575"/>
    </source>
</evidence>
<evidence type="ECO:0000256" key="1">
    <source>
        <dbReference type="SAM" id="Phobius"/>
    </source>
</evidence>
<keyword evidence="1" id="KW-0472">Membrane</keyword>
<organism evidence="2 3">
    <name type="scientific">Mesorhabditis belari</name>
    <dbReference type="NCBI Taxonomy" id="2138241"/>
    <lineage>
        <taxon>Eukaryota</taxon>
        <taxon>Metazoa</taxon>
        <taxon>Ecdysozoa</taxon>
        <taxon>Nematoda</taxon>
        <taxon>Chromadorea</taxon>
        <taxon>Rhabditida</taxon>
        <taxon>Rhabditina</taxon>
        <taxon>Rhabditomorpha</taxon>
        <taxon>Rhabditoidea</taxon>
        <taxon>Rhabditidae</taxon>
        <taxon>Mesorhabditinae</taxon>
        <taxon>Mesorhabditis</taxon>
    </lineage>
</organism>
<keyword evidence="1" id="KW-0812">Transmembrane</keyword>
<accession>A0AAF3EJB2</accession>
<dbReference type="WBParaSite" id="MBELARI_LOCUS13869.1">
    <property type="protein sequence ID" value="MBELARI_LOCUS13869.1"/>
    <property type="gene ID" value="MBELARI_LOCUS13869"/>
</dbReference>
<sequence>MEFADESGVILFFDSGAACEAECAVWISRCVSSIHPPGYVCQLNIVVFLAVIFLAVFTGVLIPISCLFCFIFGIPKKMRRILWRDRNDSDEESAKLHPNRSGFLSLPPVISDSDTPTPIVIVPRIRKSEHSIPLHTPKRYQKRIHWKSAGSIS</sequence>
<dbReference type="AlphaFoldDB" id="A0AAF3EJB2"/>
<feature type="transmembrane region" description="Helical" evidence="1">
    <location>
        <begin position="45"/>
        <end position="74"/>
    </location>
</feature>
<protein>
    <submittedName>
        <fullName evidence="3">Uncharacterized protein</fullName>
    </submittedName>
</protein>